<geneLocation type="plasmid" evidence="4 5">
    <name>pPP1</name>
</geneLocation>
<dbReference type="Gene3D" id="2.40.50.100">
    <property type="match status" value="1"/>
</dbReference>
<feature type="coiled-coil region" evidence="2">
    <location>
        <begin position="25"/>
        <end position="52"/>
    </location>
</feature>
<evidence type="ECO:0000259" key="3">
    <source>
        <dbReference type="Pfam" id="PF25893"/>
    </source>
</evidence>
<dbReference type="PANTHER" id="PTHR30469">
    <property type="entry name" value="MULTIDRUG RESISTANCE PROTEIN MDTA"/>
    <property type="match status" value="1"/>
</dbReference>
<reference evidence="4 5" key="1">
    <citation type="submission" date="2021-12" db="EMBL/GenBank/DDBJ databases">
        <title>Genome sequencing of bacteria with rrn-lacking chromosome and rrn-plasmid.</title>
        <authorList>
            <person name="Anda M."/>
            <person name="Iwasaki W."/>
        </authorList>
    </citation>
    <scope>NUCLEOTIDE SEQUENCE [LARGE SCALE GENOMIC DNA]</scope>
    <source>
        <strain evidence="4 5">NBRC 101262</strain>
        <plasmid evidence="4 5">pPP1</plasmid>
    </source>
</reference>
<accession>A0ABM7VJW6</accession>
<dbReference type="RefSeq" id="WP_332921420.1">
    <property type="nucleotide sequence ID" value="NZ_AP025293.1"/>
</dbReference>
<dbReference type="Gene3D" id="1.10.287.470">
    <property type="entry name" value="Helix hairpin bin"/>
    <property type="match status" value="1"/>
</dbReference>
<gene>
    <name evidence="4" type="ORF">PEPS_33940</name>
</gene>
<sequence length="379" mass="42381">MKKIYQYSLLCLAVLSMASCKDESVKSLTKQVDKQRSAITEAQNKIQALEAKIKVLDPTYGENTNPELVAVMQVKPQTYIHQVEVRGRVESRDNVMVASEATGRILKIHALEGDKVRKGQVIMEIDAENVRDQIAEVETNLSLAKTIYEKRADLWKENIGKEVDYLEAKTNYESLSKKLKTLKTQLGHAYVKAPFAGTLDYLPVNKGELVSINSPLFRLVGNNDMLIRVALSEKYLGHIRKGDSMQVEVPNRAQKIQVPIAAVSNVIDLNTRTFMVEARLEGKHQNALTPNMLVKTKMTDFSLSETMVVPTESILADHKGQYVFTVKNENGKSVVHKLYVEVGSEYAGNTWVKAGLKGNEMIVTKGQFKLNEGNVVRLS</sequence>
<dbReference type="SUPFAM" id="SSF111369">
    <property type="entry name" value="HlyD-like secretion proteins"/>
    <property type="match status" value="1"/>
</dbReference>
<dbReference type="PROSITE" id="PS51257">
    <property type="entry name" value="PROKAR_LIPOPROTEIN"/>
    <property type="match status" value="1"/>
</dbReference>
<dbReference type="Gene3D" id="2.40.420.20">
    <property type="match status" value="1"/>
</dbReference>
<keyword evidence="4" id="KW-0614">Plasmid</keyword>
<keyword evidence="2" id="KW-0175">Coiled coil</keyword>
<dbReference type="PANTHER" id="PTHR30469:SF15">
    <property type="entry name" value="HLYD FAMILY OF SECRETION PROTEINS"/>
    <property type="match status" value="1"/>
</dbReference>
<dbReference type="NCBIfam" id="TIGR01730">
    <property type="entry name" value="RND_mfp"/>
    <property type="match status" value="1"/>
</dbReference>
<organism evidence="4 5">
    <name type="scientific">Persicobacter psychrovividus</name>
    <dbReference type="NCBI Taxonomy" id="387638"/>
    <lineage>
        <taxon>Bacteria</taxon>
        <taxon>Pseudomonadati</taxon>
        <taxon>Bacteroidota</taxon>
        <taxon>Cytophagia</taxon>
        <taxon>Cytophagales</taxon>
        <taxon>Persicobacteraceae</taxon>
        <taxon>Persicobacter</taxon>
    </lineage>
</organism>
<name>A0ABM7VJW6_9BACT</name>
<dbReference type="Gene3D" id="2.40.30.170">
    <property type="match status" value="1"/>
</dbReference>
<dbReference type="InterPro" id="IPR058648">
    <property type="entry name" value="HH_CzcB-like"/>
</dbReference>
<dbReference type="EMBL" id="AP025293">
    <property type="protein sequence ID" value="BDD01114.1"/>
    <property type="molecule type" value="Genomic_DNA"/>
</dbReference>
<dbReference type="InterPro" id="IPR006143">
    <property type="entry name" value="RND_pump_MFP"/>
</dbReference>
<proteinExistence type="inferred from homology"/>
<dbReference type="Pfam" id="PF25893">
    <property type="entry name" value="HH_CzcB"/>
    <property type="match status" value="1"/>
</dbReference>
<dbReference type="Proteomes" id="UP001354989">
    <property type="component" value="Plasmid pPP1"/>
</dbReference>
<evidence type="ECO:0000313" key="4">
    <source>
        <dbReference type="EMBL" id="BDD01114.1"/>
    </source>
</evidence>
<evidence type="ECO:0000256" key="1">
    <source>
        <dbReference type="ARBA" id="ARBA00009477"/>
    </source>
</evidence>
<comment type="similarity">
    <text evidence="1">Belongs to the membrane fusion protein (MFP) (TC 8.A.1) family.</text>
</comment>
<keyword evidence="5" id="KW-1185">Reference proteome</keyword>
<protein>
    <submittedName>
        <fullName evidence="4">MexH family multidrug efflux RND transporter periplasmic adaptor subunit</fullName>
    </submittedName>
</protein>
<evidence type="ECO:0000256" key="2">
    <source>
        <dbReference type="SAM" id="Coils"/>
    </source>
</evidence>
<evidence type="ECO:0000313" key="5">
    <source>
        <dbReference type="Proteomes" id="UP001354989"/>
    </source>
</evidence>
<feature type="domain" description="CzcB-like alpha-helical hairpin" evidence="3">
    <location>
        <begin position="131"/>
        <end position="186"/>
    </location>
</feature>